<reference evidence="2" key="1">
    <citation type="journal article" date="2016" name="Nat. Biotechnol.">
        <title>Sequencing wild and cultivated cassava and related species reveals extensive interspecific hybridization and genetic diversity.</title>
        <authorList>
            <person name="Bredeson J.V."/>
            <person name="Lyons J.B."/>
            <person name="Prochnik S.E."/>
            <person name="Wu G.A."/>
            <person name="Ha C.M."/>
            <person name="Edsinger-Gonzales E."/>
            <person name="Grimwood J."/>
            <person name="Schmutz J."/>
            <person name="Rabbi I.Y."/>
            <person name="Egesi C."/>
            <person name="Nauluvula P."/>
            <person name="Lebot V."/>
            <person name="Ndunguru J."/>
            <person name="Mkamilo G."/>
            <person name="Bart R.S."/>
            <person name="Setter T.L."/>
            <person name="Gleadow R.M."/>
            <person name="Kulakow P."/>
            <person name="Ferguson M.E."/>
            <person name="Rounsley S."/>
            <person name="Rokhsar D.S."/>
        </authorList>
    </citation>
    <scope>NUCLEOTIDE SEQUENCE [LARGE SCALE GENOMIC DNA]</scope>
    <source>
        <strain evidence="2">cv. AM560-2</strain>
    </source>
</reference>
<evidence type="ECO:0000313" key="1">
    <source>
        <dbReference type="EMBL" id="KAG8633567.1"/>
    </source>
</evidence>
<gene>
    <name evidence="1" type="ORF">MANES_18G116701v8</name>
</gene>
<comment type="caution">
    <text evidence="1">The sequence shown here is derived from an EMBL/GenBank/DDBJ whole genome shotgun (WGS) entry which is preliminary data.</text>
</comment>
<sequence>MASVAVDHVIGTIMSALQEEATLLVGIKDELEEISKELVSMRSFLQDAERNKVMSKGEETWVAEVRDTAHQIEDLIDEYMYYMYRKQYSTVAHRIFLTPKSLLEKRRIASKLQQINKNIIGMDERRKRFGNDHVEGSNAHCDLTLYPRDSAVFMKEDDVVGFVDESRLLKTWLIDGEKHLTLISVVGMGGSGKTTLVAKTCNNETAKSYFDCYAWVTVSQTYARDDLLRKLIKECHESGKARVPNDLGTKDFKDLVEYLIGYLKHKKYLVILDDVWDISLWENIKASLPNNEFGSRIIFTTRNEDVGSFSSNVRSHMLTIKPLKNEEAWDLFCKKAFFSNPDKSCPEELKPLALELVGKCDGLPLAIVALGGVMSSKKSTSEWSSVWDNLNWQLNSNPRLEIVKSILLLSFNYLPSPLKYCFLYCCLFPEDYKIRRQRLIRLWIAEGFIQNVDRTTPNEVAESYFMELTLRSMLQVGSRNACGRPRACQMHDLLREIGISMLEREKFGVVYDGKIKIKECQLHQARRLSIQTTNGDLQSYGNMRRLRSLLVFVDSSVSFSSTSLPNLKLMRSLDLENVAINILPEGLGTLLNLRYLNLRGTQVQKLPKSIGKLRNLESLDITNTKVKELPSEVAELQNLYHLIMWSKGIANNLGDFLYLNGLQVPFKISKLKKLQVLYYIEAKGDIIRQLGSMTQLRRMGISNLREADEHDLCSSILNLKLIRTLRLYVNNEAEFLRMDALETPPPQLQKLGLHGKLERVPHWFCSLQNLTSLGLLGSSLEEDQLPHVAALPNLGRVTLINSFVGENLHFYSGFAKLKELYLFKFRQLKGIIIEKGAMPDIQKLWIDSCFALDAVPRVATTSFCTFIHISVVSNGVASVHNCISFLRVRLKVHGSETYSTDYRRRHHYAVRKASWQELDEVSDILGDSIHDSGEIPYQYALSVFRSNAIWRRRRKFLRESSMFQAAAKGRKESWLGMLPGTWAYVSAGAFGRAIIQEESDIGLTGGNNSLLTLGLGLLATALAA</sequence>
<evidence type="ECO:0000313" key="2">
    <source>
        <dbReference type="Proteomes" id="UP000091857"/>
    </source>
</evidence>
<proteinExistence type="predicted"/>
<name>A0ACB7FZZ4_MANES</name>
<dbReference type="EMBL" id="CM004404">
    <property type="protein sequence ID" value="KAG8633567.1"/>
    <property type="molecule type" value="Genomic_DNA"/>
</dbReference>
<dbReference type="Proteomes" id="UP000091857">
    <property type="component" value="Chromosome 18"/>
</dbReference>
<keyword evidence="2" id="KW-1185">Reference proteome</keyword>
<protein>
    <submittedName>
        <fullName evidence="1">Uncharacterized protein</fullName>
    </submittedName>
</protein>
<accession>A0ACB7FZZ4</accession>
<organism evidence="1 2">
    <name type="scientific">Manihot esculenta</name>
    <name type="common">Cassava</name>
    <name type="synonym">Jatropha manihot</name>
    <dbReference type="NCBI Taxonomy" id="3983"/>
    <lineage>
        <taxon>Eukaryota</taxon>
        <taxon>Viridiplantae</taxon>
        <taxon>Streptophyta</taxon>
        <taxon>Embryophyta</taxon>
        <taxon>Tracheophyta</taxon>
        <taxon>Spermatophyta</taxon>
        <taxon>Magnoliopsida</taxon>
        <taxon>eudicotyledons</taxon>
        <taxon>Gunneridae</taxon>
        <taxon>Pentapetalae</taxon>
        <taxon>rosids</taxon>
        <taxon>fabids</taxon>
        <taxon>Malpighiales</taxon>
        <taxon>Euphorbiaceae</taxon>
        <taxon>Crotonoideae</taxon>
        <taxon>Manihoteae</taxon>
        <taxon>Manihot</taxon>
    </lineage>
</organism>